<feature type="region of interest" description="Disordered" evidence="1">
    <location>
        <begin position="262"/>
        <end position="283"/>
    </location>
</feature>
<evidence type="ECO:0000256" key="1">
    <source>
        <dbReference type="SAM" id="MobiDB-lite"/>
    </source>
</evidence>
<organism evidence="2 3">
    <name type="scientific">Streptacidiphilus jiangxiensis</name>
    <dbReference type="NCBI Taxonomy" id="235985"/>
    <lineage>
        <taxon>Bacteria</taxon>
        <taxon>Bacillati</taxon>
        <taxon>Actinomycetota</taxon>
        <taxon>Actinomycetes</taxon>
        <taxon>Kitasatosporales</taxon>
        <taxon>Streptomycetaceae</taxon>
        <taxon>Streptacidiphilus</taxon>
    </lineage>
</organism>
<dbReference type="OrthoDB" id="5243870at2"/>
<dbReference type="Gene3D" id="3.40.50.300">
    <property type="entry name" value="P-loop containing nucleotide triphosphate hydrolases"/>
    <property type="match status" value="1"/>
</dbReference>
<evidence type="ECO:0000313" key="3">
    <source>
        <dbReference type="Proteomes" id="UP000183015"/>
    </source>
</evidence>
<dbReference type="RefSeq" id="WP_042449504.1">
    <property type="nucleotide sequence ID" value="NZ_BBPN01000016.1"/>
</dbReference>
<keyword evidence="3" id="KW-1185">Reference proteome</keyword>
<dbReference type="InterPro" id="IPR027417">
    <property type="entry name" value="P-loop_NTPase"/>
</dbReference>
<name>A0A1H8BCY6_STRJI</name>
<dbReference type="Proteomes" id="UP000183015">
    <property type="component" value="Unassembled WGS sequence"/>
</dbReference>
<accession>A0A1H8BCY6</accession>
<dbReference type="STRING" id="235985.SAMN05414137_1629"/>
<reference evidence="3" key="1">
    <citation type="submission" date="2016-10" db="EMBL/GenBank/DDBJ databases">
        <authorList>
            <person name="Varghese N."/>
        </authorList>
    </citation>
    <scope>NUCLEOTIDE SEQUENCE [LARGE SCALE GENOMIC DNA]</scope>
    <source>
        <strain evidence="3">DSM 45096 / BCRC 16803 / CGMCC 4.1857 / CIP 109030 / JCM 12277 / KCTC 19219 / NBRC 100920 / 33214</strain>
    </source>
</reference>
<gene>
    <name evidence="2" type="ORF">SAMN05414137_1629</name>
</gene>
<evidence type="ECO:0000313" key="2">
    <source>
        <dbReference type="EMBL" id="SEM80735.1"/>
    </source>
</evidence>
<dbReference type="SUPFAM" id="SSF52540">
    <property type="entry name" value="P-loop containing nucleoside triphosphate hydrolases"/>
    <property type="match status" value="1"/>
</dbReference>
<dbReference type="EMBL" id="FOAZ01000062">
    <property type="protein sequence ID" value="SEM80735.1"/>
    <property type="molecule type" value="Genomic_DNA"/>
</dbReference>
<protein>
    <recommendedName>
        <fullName evidence="4">Cellulose biosynthesis protein BcsQ</fullName>
    </recommendedName>
</protein>
<proteinExistence type="predicted"/>
<dbReference type="eggNOG" id="COG0455">
    <property type="taxonomic scope" value="Bacteria"/>
</dbReference>
<sequence>MALIAVAGCPGAPGATTAALALAMSWPLVEGRHVIMAECDPDGGSVVAGALRGGTPGPQGLQNLPVAARTGRLNEAFWRQLLDLSDGAKQRLVLPGLTNPGQSPGMQSVWPQLADLMAGIDVTAQHDVIADLGRRGGTDSAASLVLRADLVLAVVRTTLRGVHHAEHRVRALAEDLDARGVGRDALRLLLIPAGPYTAAEISERLSVPVAAELPFDPKAAEVLSDGTDIGERRFKRSDLMRHAANAAETVHSLVLQRREQLAPRPVHQAPDRAAIPGGAHAAR</sequence>
<dbReference type="AlphaFoldDB" id="A0A1H8BCY6"/>
<evidence type="ECO:0008006" key="4">
    <source>
        <dbReference type="Google" id="ProtNLM"/>
    </source>
</evidence>